<feature type="transmembrane region" description="Helical" evidence="1">
    <location>
        <begin position="23"/>
        <end position="44"/>
    </location>
</feature>
<proteinExistence type="predicted"/>
<dbReference type="EMBL" id="CBIT010000225">
    <property type="protein sequence ID" value="CDE34182.1"/>
    <property type="molecule type" value="Genomic_DNA"/>
</dbReference>
<sequence length="151" mass="16801">MLNSDETYNDMLKEEIKGISRRYILQSLCLLAVVTLIPALLSLLTNVGNLTVPTIVALSFAVVVESVDALVWGKVRQAGDDGLPTFYTAVSGFRMLLALATLVVCYFVVGRDAMMEYCLVFMGYYFVIMIHHSVFFARISNSHTSCDNENK</sequence>
<protein>
    <submittedName>
        <fullName evidence="2">Uncharacterized protein</fullName>
    </submittedName>
</protein>
<gene>
    <name evidence="2" type="ORF">BN741_01945</name>
</gene>
<evidence type="ECO:0000256" key="1">
    <source>
        <dbReference type="SAM" id="Phobius"/>
    </source>
</evidence>
<dbReference type="Proteomes" id="UP000018072">
    <property type="component" value="Unassembled WGS sequence"/>
</dbReference>
<keyword evidence="1" id="KW-1133">Transmembrane helix</keyword>
<dbReference type="AlphaFoldDB" id="R7H7K8"/>
<name>R7H7K8_9BACT</name>
<reference evidence="2" key="1">
    <citation type="submission" date="2012-11" db="EMBL/GenBank/DDBJ databases">
        <title>Dependencies among metagenomic species, viruses, plasmids and units of genetic variation.</title>
        <authorList>
            <person name="Nielsen H.B."/>
            <person name="Almeida M."/>
            <person name="Juncker A.S."/>
            <person name="Rasmussen S."/>
            <person name="Li J."/>
            <person name="Sunagawa S."/>
            <person name="Plichta D."/>
            <person name="Gautier L."/>
            <person name="Le Chatelier E."/>
            <person name="Peletier E."/>
            <person name="Bonde I."/>
            <person name="Nielsen T."/>
            <person name="Manichanh C."/>
            <person name="Arumugam M."/>
            <person name="Batto J."/>
            <person name="Santos M.B.Q.D."/>
            <person name="Blom N."/>
            <person name="Borruel N."/>
            <person name="Burgdorf K.S."/>
            <person name="Boumezbeur F."/>
            <person name="Casellas F."/>
            <person name="Dore J."/>
            <person name="Guarner F."/>
            <person name="Hansen T."/>
            <person name="Hildebrand F."/>
            <person name="Kaas R.S."/>
            <person name="Kennedy S."/>
            <person name="Kristiansen K."/>
            <person name="Kultima J.R."/>
            <person name="Leonard P."/>
            <person name="Levenez F."/>
            <person name="Lund O."/>
            <person name="Moumen B."/>
            <person name="Le Paslier D."/>
            <person name="Pons N."/>
            <person name="Pedersen O."/>
            <person name="Prifti E."/>
            <person name="Qin J."/>
            <person name="Raes J."/>
            <person name="Tap J."/>
            <person name="Tims S."/>
            <person name="Ussery D.W."/>
            <person name="Yamada T."/>
            <person name="MetaHit consortium"/>
            <person name="Renault P."/>
            <person name="Sicheritz-Ponten T."/>
            <person name="Bork P."/>
            <person name="Wang J."/>
            <person name="Brunak S."/>
            <person name="Ehrlich S.D."/>
        </authorList>
    </citation>
    <scope>NUCLEOTIDE SEQUENCE [LARGE SCALE GENOMIC DNA]</scope>
</reference>
<evidence type="ECO:0000313" key="2">
    <source>
        <dbReference type="EMBL" id="CDE34182.1"/>
    </source>
</evidence>
<dbReference type="STRING" id="1263103.BN741_01945"/>
<feature type="transmembrane region" description="Helical" evidence="1">
    <location>
        <begin position="50"/>
        <end position="73"/>
    </location>
</feature>
<keyword evidence="1" id="KW-0472">Membrane</keyword>
<keyword evidence="1" id="KW-0812">Transmembrane</keyword>
<organism evidence="2">
    <name type="scientific">Leyella stercorea CAG:629</name>
    <dbReference type="NCBI Taxonomy" id="1263103"/>
    <lineage>
        <taxon>Bacteria</taxon>
        <taxon>Pseudomonadati</taxon>
        <taxon>Bacteroidota</taxon>
        <taxon>Bacteroidia</taxon>
        <taxon>Bacteroidales</taxon>
        <taxon>Prevotellaceae</taxon>
        <taxon>Leyella</taxon>
    </lineage>
</organism>
<comment type="caution">
    <text evidence="2">The sequence shown here is derived from an EMBL/GenBank/DDBJ whole genome shotgun (WGS) entry which is preliminary data.</text>
</comment>
<feature type="transmembrane region" description="Helical" evidence="1">
    <location>
        <begin position="85"/>
        <end position="109"/>
    </location>
</feature>
<feature type="transmembrane region" description="Helical" evidence="1">
    <location>
        <begin position="121"/>
        <end position="139"/>
    </location>
</feature>
<accession>R7H7K8</accession>